<gene>
    <name evidence="1" type="ORF">ANN_22337</name>
</gene>
<sequence>MKQYYGSFRYRKTWPFHKCRVNRRVYNNMIYLKTEKNGNPRILMMNKEDNICWFHGKLTREVAEQILKIAVQISCANSTSSIRCSGVNMISSTFSEYQYDNLKQ</sequence>
<evidence type="ECO:0000313" key="1">
    <source>
        <dbReference type="EMBL" id="KAJ4430127.1"/>
    </source>
</evidence>
<accession>A0ABQ8S866</accession>
<protein>
    <submittedName>
        <fullName evidence="1">Uncharacterized protein</fullName>
    </submittedName>
</protein>
<keyword evidence="2" id="KW-1185">Reference proteome</keyword>
<comment type="caution">
    <text evidence="1">The sequence shown here is derived from an EMBL/GenBank/DDBJ whole genome shotgun (WGS) entry which is preliminary data.</text>
</comment>
<evidence type="ECO:0000313" key="2">
    <source>
        <dbReference type="Proteomes" id="UP001148838"/>
    </source>
</evidence>
<proteinExistence type="predicted"/>
<name>A0ABQ8S866_PERAM</name>
<reference evidence="1 2" key="1">
    <citation type="journal article" date="2022" name="Allergy">
        <title>Genome assembly and annotation of Periplaneta americana reveal a comprehensive cockroach allergen profile.</title>
        <authorList>
            <person name="Wang L."/>
            <person name="Xiong Q."/>
            <person name="Saelim N."/>
            <person name="Wang L."/>
            <person name="Nong W."/>
            <person name="Wan A.T."/>
            <person name="Shi M."/>
            <person name="Liu X."/>
            <person name="Cao Q."/>
            <person name="Hui J.H.L."/>
            <person name="Sookrung N."/>
            <person name="Leung T.F."/>
            <person name="Tungtrongchitr A."/>
            <person name="Tsui S.K.W."/>
        </authorList>
    </citation>
    <scope>NUCLEOTIDE SEQUENCE [LARGE SCALE GENOMIC DNA]</scope>
    <source>
        <strain evidence="1">PWHHKU_190912</strain>
    </source>
</reference>
<dbReference type="Proteomes" id="UP001148838">
    <property type="component" value="Unassembled WGS sequence"/>
</dbReference>
<organism evidence="1 2">
    <name type="scientific">Periplaneta americana</name>
    <name type="common">American cockroach</name>
    <name type="synonym">Blatta americana</name>
    <dbReference type="NCBI Taxonomy" id="6978"/>
    <lineage>
        <taxon>Eukaryota</taxon>
        <taxon>Metazoa</taxon>
        <taxon>Ecdysozoa</taxon>
        <taxon>Arthropoda</taxon>
        <taxon>Hexapoda</taxon>
        <taxon>Insecta</taxon>
        <taxon>Pterygota</taxon>
        <taxon>Neoptera</taxon>
        <taxon>Polyneoptera</taxon>
        <taxon>Dictyoptera</taxon>
        <taxon>Blattodea</taxon>
        <taxon>Blattoidea</taxon>
        <taxon>Blattidae</taxon>
        <taxon>Blattinae</taxon>
        <taxon>Periplaneta</taxon>
    </lineage>
</organism>
<dbReference type="EMBL" id="JAJSOF020000033">
    <property type="protein sequence ID" value="KAJ4430127.1"/>
    <property type="molecule type" value="Genomic_DNA"/>
</dbReference>